<dbReference type="InterPro" id="IPR009100">
    <property type="entry name" value="AcylCoA_DH/oxidase_NM_dom_sf"/>
</dbReference>
<keyword evidence="11" id="KW-1185">Reference proteome</keyword>
<dbReference type="SUPFAM" id="SSF56645">
    <property type="entry name" value="Acyl-CoA dehydrogenase NM domain-like"/>
    <property type="match status" value="1"/>
</dbReference>
<feature type="domain" description="Acyl-CoA dehydrogenase/oxidase C-terminal" evidence="7">
    <location>
        <begin position="233"/>
        <end position="380"/>
    </location>
</feature>
<evidence type="ECO:0000256" key="5">
    <source>
        <dbReference type="ARBA" id="ARBA00023002"/>
    </source>
</evidence>
<dbReference type="RefSeq" id="WP_006915338.1">
    <property type="nucleotide sequence ID" value="NZ_AFNV02000025.1"/>
</dbReference>
<evidence type="ECO:0000313" key="10">
    <source>
        <dbReference type="EMBL" id="ERJ17980.1"/>
    </source>
</evidence>
<dbReference type="InterPro" id="IPR006091">
    <property type="entry name" value="Acyl-CoA_Oxase/DH_mid-dom"/>
</dbReference>
<dbReference type="Pfam" id="PF02770">
    <property type="entry name" value="Acyl-CoA_dh_M"/>
    <property type="match status" value="1"/>
</dbReference>
<dbReference type="InterPro" id="IPR037069">
    <property type="entry name" value="AcylCoA_DH/ox_N_sf"/>
</dbReference>
<evidence type="ECO:0000256" key="1">
    <source>
        <dbReference type="ARBA" id="ARBA00001974"/>
    </source>
</evidence>
<reference evidence="10 11" key="2">
    <citation type="journal article" date="2013" name="PLoS ONE">
        <title>INDIGO - INtegrated Data Warehouse of MIcrobial GenOmes with Examples from the Red Sea Extremophiles.</title>
        <authorList>
            <person name="Alam I."/>
            <person name="Antunes A."/>
            <person name="Kamau A.A."/>
            <person name="Ba Alawi W."/>
            <person name="Kalkatawi M."/>
            <person name="Stingl U."/>
            <person name="Bajic V.B."/>
        </authorList>
    </citation>
    <scope>NUCLEOTIDE SEQUENCE [LARGE SCALE GENOMIC DNA]</scope>
    <source>
        <strain evidence="10 11">E1L3A</strain>
    </source>
</reference>
<feature type="domain" description="Acyl-CoA oxidase/dehydrogenase middle" evidence="8">
    <location>
        <begin position="123"/>
        <end position="220"/>
    </location>
</feature>
<comment type="caution">
    <text evidence="10">The sequence shown here is derived from an EMBL/GenBank/DDBJ whole genome shotgun (WGS) entry which is preliminary data.</text>
</comment>
<protein>
    <submittedName>
        <fullName evidence="10">Acyl-CoA dehydrogenase protein</fullName>
        <ecNumber evidence="10">1.3.8.1</ecNumber>
    </submittedName>
</protein>
<keyword evidence="4 6" id="KW-0274">FAD</keyword>
<dbReference type="Gene3D" id="1.10.540.10">
    <property type="entry name" value="Acyl-CoA dehydrogenase/oxidase, N-terminal domain"/>
    <property type="match status" value="1"/>
</dbReference>
<evidence type="ECO:0000256" key="4">
    <source>
        <dbReference type="ARBA" id="ARBA00022827"/>
    </source>
</evidence>
<dbReference type="Gene3D" id="1.20.140.10">
    <property type="entry name" value="Butyryl-CoA Dehydrogenase, subunit A, domain 3"/>
    <property type="match status" value="1"/>
</dbReference>
<organism evidence="10 11">
    <name type="scientific">Salinisphaera shabanensis E1L3A</name>
    <dbReference type="NCBI Taxonomy" id="1033802"/>
    <lineage>
        <taxon>Bacteria</taxon>
        <taxon>Pseudomonadati</taxon>
        <taxon>Pseudomonadota</taxon>
        <taxon>Gammaproteobacteria</taxon>
        <taxon>Salinisphaerales</taxon>
        <taxon>Salinisphaeraceae</taxon>
        <taxon>Salinisphaera</taxon>
    </lineage>
</organism>
<dbReference type="FunFam" id="1.10.540.10:FF:000002">
    <property type="entry name" value="Acyl-CoA dehydrogenase FadE19"/>
    <property type="match status" value="1"/>
</dbReference>
<dbReference type="EC" id="1.3.8.1" evidence="10"/>
<dbReference type="SUPFAM" id="SSF47203">
    <property type="entry name" value="Acyl-CoA dehydrogenase C-terminal domain-like"/>
    <property type="match status" value="1"/>
</dbReference>
<dbReference type="Gene3D" id="2.40.110.10">
    <property type="entry name" value="Butyryl-CoA Dehydrogenase, subunit A, domain 2"/>
    <property type="match status" value="1"/>
</dbReference>
<dbReference type="Pfam" id="PF00441">
    <property type="entry name" value="Acyl-CoA_dh_1"/>
    <property type="match status" value="1"/>
</dbReference>
<dbReference type="eggNOG" id="COG1960">
    <property type="taxonomic scope" value="Bacteria"/>
</dbReference>
<dbReference type="PIRSF" id="PIRSF016578">
    <property type="entry name" value="HsaA"/>
    <property type="match status" value="1"/>
</dbReference>
<sequence length="400" mass="43344">MHFDLPEELVALSDAVADFANRRLTDDADAYERSGEFPYPLIREMGEAGFFGAPFPESVGGNEAGFMAVSIIAEEISRIAPAYGYAMNMQCATCPYTIYNWGTQEQIERFVPELISGRTIGMFALSEAGGGSDPAGAMRTTARREGDHYVLNGSKMWITFSNAADVGVLFAKTDPKATPAHKGVTAFIVEPKKFEGYSAQPIDMPGLSKSLRSCTIFLDDFKVPVENRLGEEGKGFGIAMNALEFGRLTVSARLTGLAQAALDASIAYANERVVGGGPIARHQLVQQRIADATVHVEAARLMARRIGWTMDQGRTSTRVASRGKYFATQAARLASDVAREVFGGNALTAEYPVQRLQSYIDMLTVGEGSENVQRVLIGEDALGIKDAARHTMRNRFVGVT</sequence>
<evidence type="ECO:0000256" key="3">
    <source>
        <dbReference type="ARBA" id="ARBA00022630"/>
    </source>
</evidence>
<dbReference type="GO" id="GO:0050660">
    <property type="term" value="F:flavin adenine dinucleotide binding"/>
    <property type="evidence" value="ECO:0007669"/>
    <property type="project" value="InterPro"/>
</dbReference>
<dbReference type="Proteomes" id="UP000006242">
    <property type="component" value="Unassembled WGS sequence"/>
</dbReference>
<dbReference type="PANTHER" id="PTHR43884:SF12">
    <property type="entry name" value="ISOVALERYL-COA DEHYDROGENASE, MITOCHONDRIAL-RELATED"/>
    <property type="match status" value="1"/>
</dbReference>
<reference evidence="10 11" key="1">
    <citation type="journal article" date="2011" name="J. Bacteriol.">
        <title>Genome sequence of Salinisphaera shabanensis, a gammaproteobacterium from the harsh, variable environment of the brine-seawater interface of the Shaban Deep in the Red Sea.</title>
        <authorList>
            <person name="Antunes A."/>
            <person name="Alam I."/>
            <person name="Bajic V.B."/>
            <person name="Stingl U."/>
        </authorList>
    </citation>
    <scope>NUCLEOTIDE SEQUENCE [LARGE SCALE GENOMIC DNA]</scope>
    <source>
        <strain evidence="10 11">E1L3A</strain>
    </source>
</reference>
<dbReference type="STRING" id="1033802.SSPSH_003199"/>
<dbReference type="AlphaFoldDB" id="U2EIX0"/>
<evidence type="ECO:0000259" key="8">
    <source>
        <dbReference type="Pfam" id="PF02770"/>
    </source>
</evidence>
<dbReference type="InterPro" id="IPR009075">
    <property type="entry name" value="AcylCo_DH/oxidase_C"/>
</dbReference>
<dbReference type="EMBL" id="AFNV02000025">
    <property type="protein sequence ID" value="ERJ17980.1"/>
    <property type="molecule type" value="Genomic_DNA"/>
</dbReference>
<dbReference type="GO" id="GO:0016937">
    <property type="term" value="F:short-chain fatty acyl-CoA dehydrogenase activity"/>
    <property type="evidence" value="ECO:0007669"/>
    <property type="project" value="UniProtKB-EC"/>
</dbReference>
<evidence type="ECO:0000259" key="9">
    <source>
        <dbReference type="Pfam" id="PF02771"/>
    </source>
</evidence>
<dbReference type="PANTHER" id="PTHR43884">
    <property type="entry name" value="ACYL-COA DEHYDROGENASE"/>
    <property type="match status" value="1"/>
</dbReference>
<evidence type="ECO:0000259" key="7">
    <source>
        <dbReference type="Pfam" id="PF00441"/>
    </source>
</evidence>
<feature type="domain" description="Acyl-CoA dehydrogenase/oxidase N-terminal" evidence="9">
    <location>
        <begin position="7"/>
        <end position="117"/>
    </location>
</feature>
<keyword evidence="3 6" id="KW-0285">Flavoprotein</keyword>
<gene>
    <name evidence="10" type="ORF">SSPSH_003199</name>
</gene>
<dbReference type="InterPro" id="IPR013786">
    <property type="entry name" value="AcylCoA_DH/ox_N"/>
</dbReference>
<evidence type="ECO:0000313" key="11">
    <source>
        <dbReference type="Proteomes" id="UP000006242"/>
    </source>
</evidence>
<dbReference type="PROSITE" id="PS00072">
    <property type="entry name" value="ACYL_COA_DH_1"/>
    <property type="match status" value="1"/>
</dbReference>
<evidence type="ECO:0000256" key="6">
    <source>
        <dbReference type="RuleBase" id="RU362125"/>
    </source>
</evidence>
<dbReference type="OrthoDB" id="9769473at2"/>
<comment type="similarity">
    <text evidence="2 6">Belongs to the acyl-CoA dehydrogenase family.</text>
</comment>
<dbReference type="InterPro" id="IPR046373">
    <property type="entry name" value="Acyl-CoA_Oxase/DH_mid-dom_sf"/>
</dbReference>
<evidence type="ECO:0000256" key="2">
    <source>
        <dbReference type="ARBA" id="ARBA00009347"/>
    </source>
</evidence>
<keyword evidence="5 6" id="KW-0560">Oxidoreductase</keyword>
<dbReference type="InterPro" id="IPR036250">
    <property type="entry name" value="AcylCo_DH-like_C"/>
</dbReference>
<proteinExistence type="inferred from homology"/>
<name>U2EIX0_9GAMM</name>
<dbReference type="InterPro" id="IPR006089">
    <property type="entry name" value="Acyl-CoA_DH_CS"/>
</dbReference>
<dbReference type="Pfam" id="PF02771">
    <property type="entry name" value="Acyl-CoA_dh_N"/>
    <property type="match status" value="1"/>
</dbReference>
<comment type="cofactor">
    <cofactor evidence="1 6">
        <name>FAD</name>
        <dbReference type="ChEBI" id="CHEBI:57692"/>
    </cofactor>
</comment>
<accession>U2EIX0</accession>